<evidence type="ECO:0000313" key="7">
    <source>
        <dbReference type="EMBL" id="RTZ83051.1"/>
    </source>
</evidence>
<dbReference type="PANTHER" id="PTHR43409">
    <property type="entry name" value="ANAEROBIC MAGNESIUM-PROTOPORPHYRIN IX MONOMETHYL ESTER CYCLASE-RELATED"/>
    <property type="match status" value="1"/>
</dbReference>
<accession>A0A432GIE5</accession>
<evidence type="ECO:0000259" key="6">
    <source>
        <dbReference type="SMART" id="SM00729"/>
    </source>
</evidence>
<comment type="caution">
    <text evidence="7">The sequence shown here is derived from an EMBL/GenBank/DDBJ whole genome shotgun (WGS) entry which is preliminary data.</text>
</comment>
<dbReference type="Pfam" id="PF04055">
    <property type="entry name" value="Radical_SAM"/>
    <property type="match status" value="1"/>
</dbReference>
<dbReference type="CDD" id="cd01335">
    <property type="entry name" value="Radical_SAM"/>
    <property type="match status" value="1"/>
</dbReference>
<dbReference type="InterPro" id="IPR007197">
    <property type="entry name" value="rSAM"/>
</dbReference>
<keyword evidence="4" id="KW-0408">Iron</keyword>
<evidence type="ECO:0000256" key="5">
    <source>
        <dbReference type="ARBA" id="ARBA00023014"/>
    </source>
</evidence>
<dbReference type="SFLD" id="SFLDS00029">
    <property type="entry name" value="Radical_SAM"/>
    <property type="match status" value="1"/>
</dbReference>
<evidence type="ECO:0000256" key="4">
    <source>
        <dbReference type="ARBA" id="ARBA00023004"/>
    </source>
</evidence>
<dbReference type="Proteomes" id="UP000287917">
    <property type="component" value="Unassembled WGS sequence"/>
</dbReference>
<dbReference type="InterPro" id="IPR051198">
    <property type="entry name" value="BchE-like"/>
</dbReference>
<feature type="domain" description="Elp3/MiaA/NifB-like radical SAM core" evidence="6">
    <location>
        <begin position="95"/>
        <end position="360"/>
    </location>
</feature>
<evidence type="ECO:0000313" key="8">
    <source>
        <dbReference type="Proteomes" id="UP000287917"/>
    </source>
</evidence>
<feature type="non-terminal residue" evidence="7">
    <location>
        <position position="1"/>
    </location>
</feature>
<dbReference type="InterPro" id="IPR006638">
    <property type="entry name" value="Elp3/MiaA/NifB-like_rSAM"/>
</dbReference>
<dbReference type="SFLD" id="SFLDG01082">
    <property type="entry name" value="B12-binding_domain_containing"/>
    <property type="match status" value="1"/>
</dbReference>
<keyword evidence="3" id="KW-0479">Metal-binding</keyword>
<protein>
    <recommendedName>
        <fullName evidence="6">Elp3/MiaA/NifB-like radical SAM core domain-containing protein</fullName>
    </recommendedName>
</protein>
<dbReference type="InterPro" id="IPR023404">
    <property type="entry name" value="rSAM_horseshoe"/>
</dbReference>
<proteinExistence type="predicted"/>
<dbReference type="Gene3D" id="3.80.30.20">
    <property type="entry name" value="tm_1862 like domain"/>
    <property type="match status" value="1"/>
</dbReference>
<sequence>ANGPVYEGNQLVYAPIIIGGHYNNYNFKDSWERGGEYVVRGKGINIFRDILLGLYSPGIYHDPMPYANIPRMDREKFYKDTFEFSDETKKYALSRIKSILTALGCSYSCTYCYVSSLIDNLREAYSEVGVRPPSIIQDRLLETVVQEGEEILALDHIYGVKTTAVFDQADISLNNMKWWDQLKNQWLDRVGIPFYIQARPAMLAGKKGKERIEMISDKGLVAGISMAIESGNPKIRKLLLDRHENNDTILDAIHNVKDSNIPLRTQSIIGLPVLRPSQVVNPIQSKLSLIDKDGEEFYYDDPIQESLTCLELVCTSNFGKEDYYWNALYSPFPGTPLGDYAVAAGFADDDTDAHAYQFTTDSGLTCFTGITLKRQIAFSQTSNFFAHFKNGKDLMVLFLYGNNEFQLSNFAAFVETRAEFFKPHERPTQFGIIPNIDRNMLLKFIEDVYSDTDKIIKSINIKLADYYMTLLDGLVLAAKIAVKYYEYKEQEKEFTLADLYRVERIHYYDNSYNMAYIPERFENFLRPLIHDSRAPAMRTG</sequence>
<comment type="cofactor">
    <cofactor evidence="1">
        <name>[4Fe-4S] cluster</name>
        <dbReference type="ChEBI" id="CHEBI:49883"/>
    </cofactor>
</comment>
<evidence type="ECO:0000256" key="3">
    <source>
        <dbReference type="ARBA" id="ARBA00022723"/>
    </source>
</evidence>
<dbReference type="InterPro" id="IPR058240">
    <property type="entry name" value="rSAM_sf"/>
</dbReference>
<dbReference type="GO" id="GO:0051536">
    <property type="term" value="F:iron-sulfur cluster binding"/>
    <property type="evidence" value="ECO:0007669"/>
    <property type="project" value="UniProtKB-KW"/>
</dbReference>
<dbReference type="SUPFAM" id="SSF102114">
    <property type="entry name" value="Radical SAM enzymes"/>
    <property type="match status" value="1"/>
</dbReference>
<reference evidence="7 8" key="1">
    <citation type="submission" date="2018-06" db="EMBL/GenBank/DDBJ databases">
        <title>Combined omics and stable isotope probing to characterize newly discovered Mariana Back-Arc vent microbial communities.</title>
        <authorList>
            <person name="Trembath-Reichert E."/>
            <person name="Huber J.A."/>
        </authorList>
    </citation>
    <scope>NUCLEOTIDE SEQUENCE [LARGE SCALE GENOMIC DNA]</scope>
    <source>
        <strain evidence="7">MAG 58</strain>
    </source>
</reference>
<dbReference type="SMART" id="SM00729">
    <property type="entry name" value="Elp3"/>
    <property type="match status" value="1"/>
</dbReference>
<keyword evidence="5" id="KW-0411">Iron-sulfur</keyword>
<evidence type="ECO:0000256" key="2">
    <source>
        <dbReference type="ARBA" id="ARBA00022691"/>
    </source>
</evidence>
<organism evidence="7 8">
    <name type="scientific">SAR324 cluster bacterium</name>
    <dbReference type="NCBI Taxonomy" id="2024889"/>
    <lineage>
        <taxon>Bacteria</taxon>
        <taxon>Deltaproteobacteria</taxon>
        <taxon>SAR324 cluster</taxon>
    </lineage>
</organism>
<dbReference type="GO" id="GO:0003824">
    <property type="term" value="F:catalytic activity"/>
    <property type="evidence" value="ECO:0007669"/>
    <property type="project" value="InterPro"/>
</dbReference>
<keyword evidence="2" id="KW-0949">S-adenosyl-L-methionine</keyword>
<dbReference type="EMBL" id="QNZK01000302">
    <property type="protein sequence ID" value="RTZ83051.1"/>
    <property type="molecule type" value="Genomic_DNA"/>
</dbReference>
<dbReference type="GO" id="GO:0046872">
    <property type="term" value="F:metal ion binding"/>
    <property type="evidence" value="ECO:0007669"/>
    <property type="project" value="UniProtKB-KW"/>
</dbReference>
<evidence type="ECO:0000256" key="1">
    <source>
        <dbReference type="ARBA" id="ARBA00001966"/>
    </source>
</evidence>
<name>A0A432GIE5_9DELT</name>
<dbReference type="AlphaFoldDB" id="A0A432GIE5"/>
<gene>
    <name evidence="7" type="ORF">DSY96_08760</name>
</gene>